<proteinExistence type="predicted"/>
<name>A0ACC0CID4_9PEZI</name>
<comment type="caution">
    <text evidence="1">The sequence shown here is derived from an EMBL/GenBank/DDBJ whole genome shotgun (WGS) entry which is preliminary data.</text>
</comment>
<gene>
    <name evidence="1" type="ORF">F4821DRAFT_252193</name>
</gene>
<dbReference type="Proteomes" id="UP001497680">
    <property type="component" value="Unassembled WGS sequence"/>
</dbReference>
<accession>A0ACC0CID4</accession>
<reference evidence="1 2" key="1">
    <citation type="journal article" date="2022" name="New Phytol.">
        <title>Ecological generalism drives hyperdiversity of secondary metabolite gene clusters in xylarialean endophytes.</title>
        <authorList>
            <person name="Franco M.E.E."/>
            <person name="Wisecaver J.H."/>
            <person name="Arnold A.E."/>
            <person name="Ju Y.M."/>
            <person name="Slot J.C."/>
            <person name="Ahrendt S."/>
            <person name="Moore L.P."/>
            <person name="Eastman K.E."/>
            <person name="Scott K."/>
            <person name="Konkel Z."/>
            <person name="Mondo S.J."/>
            <person name="Kuo A."/>
            <person name="Hayes R.D."/>
            <person name="Haridas S."/>
            <person name="Andreopoulos B."/>
            <person name="Riley R."/>
            <person name="LaButti K."/>
            <person name="Pangilinan J."/>
            <person name="Lipzen A."/>
            <person name="Amirebrahimi M."/>
            <person name="Yan J."/>
            <person name="Adam C."/>
            <person name="Keymanesh K."/>
            <person name="Ng V."/>
            <person name="Louie K."/>
            <person name="Northen T."/>
            <person name="Drula E."/>
            <person name="Henrissat B."/>
            <person name="Hsieh H.M."/>
            <person name="Youens-Clark K."/>
            <person name="Lutzoni F."/>
            <person name="Miadlikowska J."/>
            <person name="Eastwood D.C."/>
            <person name="Hamelin R.C."/>
            <person name="Grigoriev I.V."/>
            <person name="U'Ren J.M."/>
        </authorList>
    </citation>
    <scope>NUCLEOTIDE SEQUENCE [LARGE SCALE GENOMIC DNA]</scope>
    <source>
        <strain evidence="1 2">ER1909</strain>
    </source>
</reference>
<dbReference type="EMBL" id="MU394482">
    <property type="protein sequence ID" value="KAI6080136.1"/>
    <property type="molecule type" value="Genomic_DNA"/>
</dbReference>
<sequence length="386" mass="41918">MDFSQWGHPSQEWLSFAEANAEILSRSDDHLPPLKQQENANNGRIQAAKTLVAATGLDKLITTQDYAVPTRDGNSITVRSYRPILLGSQPLAGFVYYHGGGFLFGSVETEVFNCSRIAHALNIAVVHVAYRHTPHVQGLTTWHDALDGFVWVATHTATLGIDASRIAVGGESAGANLAASVVQSEVRRARETGSASRIKGQLLTIPNVVHKEAFPYHLFADREKVSLVQCADAAVIPKHRLDLYTGLLGTEVDPADRTWSPALAEEDELRGMPPTAFLVAGWDPLRDESLWYAQKLKNAGVRTKVHIFPGLPHAFGSFRQLPSHKRWSEVVLEGLRWVLADEGEWIVEVPPATPPSLEGATVTTSSTEPATTGVTSSDAVQAANSL</sequence>
<protein>
    <submittedName>
        <fullName evidence="1">Alpha/beta-hydrolase</fullName>
    </submittedName>
</protein>
<evidence type="ECO:0000313" key="2">
    <source>
        <dbReference type="Proteomes" id="UP001497680"/>
    </source>
</evidence>
<keyword evidence="2" id="KW-1185">Reference proteome</keyword>
<evidence type="ECO:0000313" key="1">
    <source>
        <dbReference type="EMBL" id="KAI6080136.1"/>
    </source>
</evidence>
<organism evidence="1 2">
    <name type="scientific">Hypoxylon rubiginosum</name>
    <dbReference type="NCBI Taxonomy" id="110542"/>
    <lineage>
        <taxon>Eukaryota</taxon>
        <taxon>Fungi</taxon>
        <taxon>Dikarya</taxon>
        <taxon>Ascomycota</taxon>
        <taxon>Pezizomycotina</taxon>
        <taxon>Sordariomycetes</taxon>
        <taxon>Xylariomycetidae</taxon>
        <taxon>Xylariales</taxon>
        <taxon>Hypoxylaceae</taxon>
        <taxon>Hypoxylon</taxon>
    </lineage>
</organism>